<evidence type="ECO:0000256" key="1">
    <source>
        <dbReference type="SAM" id="Phobius"/>
    </source>
</evidence>
<dbReference type="EMBL" id="CP090165">
    <property type="protein sequence ID" value="UJO15651.1"/>
    <property type="molecule type" value="Genomic_DNA"/>
</dbReference>
<proteinExistence type="predicted"/>
<sequence>MACTGGIVAFYIVGAFCFGLLLYVLCEFHKSELIEREFVWRHCRKKFLKMVVEGLRDDDQRLDPTSDPPRRERELEAKRDVLVLRQKLNQTIASHRAQLADFARELAK</sequence>
<evidence type="ECO:0000313" key="3">
    <source>
        <dbReference type="Proteomes" id="UP000756132"/>
    </source>
</evidence>
<keyword evidence="1" id="KW-0812">Transmembrane</keyword>
<reference evidence="2" key="2">
    <citation type="journal article" date="2022" name="Microb. Genom.">
        <title>A chromosome-scale genome assembly of the tomato pathogen Cladosporium fulvum reveals a compartmentalized genome architecture and the presence of a dispensable chromosome.</title>
        <authorList>
            <person name="Zaccaron A.Z."/>
            <person name="Chen L.H."/>
            <person name="Samaras A."/>
            <person name="Stergiopoulos I."/>
        </authorList>
    </citation>
    <scope>NUCLEOTIDE SEQUENCE</scope>
    <source>
        <strain evidence="2">Race5_Kim</strain>
    </source>
</reference>
<evidence type="ECO:0000313" key="2">
    <source>
        <dbReference type="EMBL" id="UJO15651.1"/>
    </source>
</evidence>
<keyword evidence="1" id="KW-0472">Membrane</keyword>
<accession>A0A9Q8LDP3</accession>
<dbReference type="GeneID" id="71988062"/>
<dbReference type="Proteomes" id="UP000756132">
    <property type="component" value="Chromosome 3"/>
</dbReference>
<feature type="transmembrane region" description="Helical" evidence="1">
    <location>
        <begin position="6"/>
        <end position="26"/>
    </location>
</feature>
<dbReference type="AlphaFoldDB" id="A0A9Q8LDP3"/>
<protein>
    <submittedName>
        <fullName evidence="2">Uncharacterized protein</fullName>
    </submittedName>
</protein>
<dbReference type="RefSeq" id="XP_047760017.1">
    <property type="nucleotide sequence ID" value="XM_047907332.1"/>
</dbReference>
<gene>
    <name evidence="2" type="ORF">CLAFUR5_08184</name>
</gene>
<keyword evidence="3" id="KW-1185">Reference proteome</keyword>
<organism evidence="2 3">
    <name type="scientific">Passalora fulva</name>
    <name type="common">Tomato leaf mold</name>
    <name type="synonym">Cladosporium fulvum</name>
    <dbReference type="NCBI Taxonomy" id="5499"/>
    <lineage>
        <taxon>Eukaryota</taxon>
        <taxon>Fungi</taxon>
        <taxon>Dikarya</taxon>
        <taxon>Ascomycota</taxon>
        <taxon>Pezizomycotina</taxon>
        <taxon>Dothideomycetes</taxon>
        <taxon>Dothideomycetidae</taxon>
        <taxon>Mycosphaerellales</taxon>
        <taxon>Mycosphaerellaceae</taxon>
        <taxon>Fulvia</taxon>
    </lineage>
</organism>
<dbReference type="KEGG" id="ffu:CLAFUR5_08184"/>
<name>A0A9Q8LDP3_PASFU</name>
<keyword evidence="1" id="KW-1133">Transmembrane helix</keyword>
<reference evidence="2" key="1">
    <citation type="submission" date="2021-12" db="EMBL/GenBank/DDBJ databases">
        <authorList>
            <person name="Zaccaron A."/>
            <person name="Stergiopoulos I."/>
        </authorList>
    </citation>
    <scope>NUCLEOTIDE SEQUENCE</scope>
    <source>
        <strain evidence="2">Race5_Kim</strain>
    </source>
</reference>